<dbReference type="Proteomes" id="UP000613840">
    <property type="component" value="Unassembled WGS sequence"/>
</dbReference>
<dbReference type="Pfam" id="PF07719">
    <property type="entry name" value="TPR_2"/>
    <property type="match status" value="1"/>
</dbReference>
<name>A0A917SCT3_9ACTN</name>
<dbReference type="AlphaFoldDB" id="A0A917SCT3"/>
<evidence type="ECO:0000313" key="5">
    <source>
        <dbReference type="Proteomes" id="UP000613840"/>
    </source>
</evidence>
<dbReference type="PANTHER" id="PTHR45588">
    <property type="entry name" value="TPR DOMAIN-CONTAINING PROTEIN"/>
    <property type="match status" value="1"/>
</dbReference>
<dbReference type="SUPFAM" id="SSF48452">
    <property type="entry name" value="TPR-like"/>
    <property type="match status" value="2"/>
</dbReference>
<dbReference type="SMART" id="SM00028">
    <property type="entry name" value="TPR"/>
    <property type="match status" value="2"/>
</dbReference>
<feature type="repeat" description="TPR" evidence="3">
    <location>
        <begin position="33"/>
        <end position="66"/>
    </location>
</feature>
<accession>A0A917SCT3</accession>
<comment type="caution">
    <text evidence="4">The sequence shown here is derived from an EMBL/GenBank/DDBJ whole genome shotgun (WGS) entry which is preliminary data.</text>
</comment>
<evidence type="ECO:0000256" key="1">
    <source>
        <dbReference type="ARBA" id="ARBA00022737"/>
    </source>
</evidence>
<evidence type="ECO:0000256" key="2">
    <source>
        <dbReference type="ARBA" id="ARBA00022803"/>
    </source>
</evidence>
<evidence type="ECO:0008006" key="6">
    <source>
        <dbReference type="Google" id="ProtNLM"/>
    </source>
</evidence>
<keyword evidence="5" id="KW-1185">Reference proteome</keyword>
<keyword evidence="2 3" id="KW-0802">TPR repeat</keyword>
<dbReference type="PROSITE" id="PS50005">
    <property type="entry name" value="TPR"/>
    <property type="match status" value="1"/>
</dbReference>
<reference evidence="4" key="2">
    <citation type="submission" date="2020-09" db="EMBL/GenBank/DDBJ databases">
        <authorList>
            <person name="Sun Q."/>
            <person name="Zhou Y."/>
        </authorList>
    </citation>
    <scope>NUCLEOTIDE SEQUENCE</scope>
    <source>
        <strain evidence="4">CGMCC 4.7306</strain>
    </source>
</reference>
<evidence type="ECO:0000313" key="4">
    <source>
        <dbReference type="EMBL" id="GGL70006.1"/>
    </source>
</evidence>
<keyword evidence="1" id="KW-0677">Repeat</keyword>
<gene>
    <name evidence="4" type="ORF">GCM10011575_30700</name>
</gene>
<organism evidence="4 5">
    <name type="scientific">Microlunatus endophyticus</name>
    <dbReference type="NCBI Taxonomy" id="1716077"/>
    <lineage>
        <taxon>Bacteria</taxon>
        <taxon>Bacillati</taxon>
        <taxon>Actinomycetota</taxon>
        <taxon>Actinomycetes</taxon>
        <taxon>Propionibacteriales</taxon>
        <taxon>Propionibacteriaceae</taxon>
        <taxon>Microlunatus</taxon>
    </lineage>
</organism>
<proteinExistence type="predicted"/>
<dbReference type="EMBL" id="BMMZ01000007">
    <property type="protein sequence ID" value="GGL70006.1"/>
    <property type="molecule type" value="Genomic_DNA"/>
</dbReference>
<dbReference type="InterPro" id="IPR011990">
    <property type="entry name" value="TPR-like_helical_dom_sf"/>
</dbReference>
<dbReference type="PANTHER" id="PTHR45588:SF1">
    <property type="entry name" value="WW DOMAIN-CONTAINING PROTEIN"/>
    <property type="match status" value="1"/>
</dbReference>
<sequence length="565" mass="62802">MPPVTLTWYFWIVSDYFDLGDYSRQVSTGSAEAQAWFDRGLIWTYAFNHEEAAVCFRKALEADPELAIAWWGLAYALGPNYNKPWEAFDADELGSTVDQVFAATSRAAELPGAGDVEAALIGAIHARYPAADPADDLGVWNADYAEAMGQVYDRFPDDLDVAALYADALMNLTPWALWDVFTGEPAPGAGTLRAKQVLDRALASPGGRKHPGLLHFFIHLMEMSGSPEAALPIADDLRGLVPDGGHLEHMPTHLDVLVGDYRRVITSNDTAIRADARYVERAGAMNFYTLYRCHNLHFRLYGALFLGASGVAFETADLIDRAVPEELLRVQSPPMADWLESFVAMRVHVLVRFGRWAEVLQLPLPDDQQLYCTTTAMLHYARGLAFAITDDHDRAATERRLFEEVAARVPQSRTLFNNTCQDILAVAGSMLDGELAYRSGNVEEGFAALRRAVELDDNLPYDEPWGWMQPTRHAYGALLLEQGRLEEAEAVYRADLGLDPTVPRSQHHPNNVWSLHGYHECLMRLGKADSAAIIDQQLTLALAHADVPIESSCFCRLDVSDHRCH</sequence>
<dbReference type="InterPro" id="IPR019734">
    <property type="entry name" value="TPR_rpt"/>
</dbReference>
<protein>
    <recommendedName>
        <fullName evidence="6">Tetratricopeptide repeat-containing protein</fullName>
    </recommendedName>
</protein>
<evidence type="ECO:0000256" key="3">
    <source>
        <dbReference type="PROSITE-ProRule" id="PRU00339"/>
    </source>
</evidence>
<reference evidence="4" key="1">
    <citation type="journal article" date="2014" name="Int. J. Syst. Evol. Microbiol.">
        <title>Complete genome sequence of Corynebacterium casei LMG S-19264T (=DSM 44701T), isolated from a smear-ripened cheese.</title>
        <authorList>
            <consortium name="US DOE Joint Genome Institute (JGI-PGF)"/>
            <person name="Walter F."/>
            <person name="Albersmeier A."/>
            <person name="Kalinowski J."/>
            <person name="Ruckert C."/>
        </authorList>
    </citation>
    <scope>NUCLEOTIDE SEQUENCE</scope>
    <source>
        <strain evidence="4">CGMCC 4.7306</strain>
    </source>
</reference>
<dbReference type="InterPro" id="IPR013105">
    <property type="entry name" value="TPR_2"/>
</dbReference>
<dbReference type="Gene3D" id="1.25.40.10">
    <property type="entry name" value="Tetratricopeptide repeat domain"/>
    <property type="match status" value="2"/>
</dbReference>